<protein>
    <submittedName>
        <fullName evidence="1">Transcriptional repressor</fullName>
    </submittedName>
</protein>
<accession>A0AC61MYE2</accession>
<name>A0AC61MYE2_9FIRM</name>
<evidence type="ECO:0000313" key="2">
    <source>
        <dbReference type="Proteomes" id="UP000595814"/>
    </source>
</evidence>
<gene>
    <name evidence="1" type="ORF">JFY71_08950</name>
</gene>
<reference evidence="1 2" key="1">
    <citation type="journal article" date="2022" name="Int. J. Syst. Evol. Microbiol.">
        <title>Miniphocaeibacter halophilus sp. nov., an ammonium-tolerant acetate-producing bacterium isolated from a biogas system.</title>
        <authorList>
            <person name="Schnurer A."/>
            <person name="Singh A."/>
            <person name="Bi S."/>
            <person name="Qiao W."/>
            <person name="Westerholm M."/>
        </authorList>
    </citation>
    <scope>NUCLEOTIDE SEQUENCE [LARGE SCALE GENOMIC DNA]</scope>
    <source>
        <strain evidence="1 2">AMB_01</strain>
    </source>
</reference>
<evidence type="ECO:0000313" key="1">
    <source>
        <dbReference type="EMBL" id="QQK07433.1"/>
    </source>
</evidence>
<proteinExistence type="predicted"/>
<organism evidence="1 2">
    <name type="scientific">Miniphocaeibacter halophilus</name>
    <dbReference type="NCBI Taxonomy" id="2931922"/>
    <lineage>
        <taxon>Bacteria</taxon>
        <taxon>Bacillati</taxon>
        <taxon>Bacillota</taxon>
        <taxon>Tissierellia</taxon>
        <taxon>Tissierellales</taxon>
        <taxon>Peptoniphilaceae</taxon>
        <taxon>Miniphocaeibacter</taxon>
    </lineage>
</organism>
<dbReference type="Proteomes" id="UP000595814">
    <property type="component" value="Chromosome"/>
</dbReference>
<sequence length="138" mass="16058">MDTDNLKNMLIEADIRPTFQRLKILEYLNLNHTHPTVDEIYINLCPIIPTLSKTTVYNTLKSFVKANIVDEIKIENTEIRYDIITEPHGHFKCKKCGTIYNFHFPYNLVDSEDLKDFEIDSKNIYLSGTCPKCQDADI</sequence>
<keyword evidence="2" id="KW-1185">Reference proteome</keyword>
<dbReference type="EMBL" id="CP066744">
    <property type="protein sequence ID" value="QQK07433.1"/>
    <property type="molecule type" value="Genomic_DNA"/>
</dbReference>